<dbReference type="Proteomes" id="UP000610456">
    <property type="component" value="Unassembled WGS sequence"/>
</dbReference>
<feature type="domain" description="Glycosyl transferase family 1" evidence="1">
    <location>
        <begin position="151"/>
        <end position="319"/>
    </location>
</feature>
<dbReference type="GO" id="GO:0016757">
    <property type="term" value="F:glycosyltransferase activity"/>
    <property type="evidence" value="ECO:0007669"/>
    <property type="project" value="InterPro"/>
</dbReference>
<gene>
    <name evidence="2" type="ORF">GCM10007103_32140</name>
</gene>
<dbReference type="RefSeq" id="WP_229793795.1">
    <property type="nucleotide sequence ID" value="NZ_BMXB01000020.1"/>
</dbReference>
<protein>
    <recommendedName>
        <fullName evidence="1">Glycosyl transferase family 1 domain-containing protein</fullName>
    </recommendedName>
</protein>
<evidence type="ECO:0000313" key="3">
    <source>
        <dbReference type="Proteomes" id="UP000610456"/>
    </source>
</evidence>
<sequence>MKILILSHNFFPFIGGIEVNTELFAEHFVGRGHQVKILTWTPDPAVRSFAYEVIRNPGPTKIIQAHLWSDIILENNPCLRLAWPGFFIKRPFVISINTWIRRENGKIGVQDKIKMWRLHRSSKTVSASNALKLQTAPSSEVIKNPYRQDLFRVLPDIQKKKQFVFLGRLVSDKGADLAIKAVARLIDRKILGKSDIPPCLTIIGNGPEREALEGLVQELGLENLVEFKGAMRGEELVICLNEHRYILIPSVWEEPFGMVALEGMACGCVPIASRGGGLSEAVGPGGILFRRGDLEDLVDTLLKILEDPVLEARCRNAAPAHLEEHRSQLIAEKYLRVLTGAVSA</sequence>
<evidence type="ECO:0000313" key="2">
    <source>
        <dbReference type="EMBL" id="GHA48864.1"/>
    </source>
</evidence>
<dbReference type="CDD" id="cd03801">
    <property type="entry name" value="GT4_PimA-like"/>
    <property type="match status" value="1"/>
</dbReference>
<evidence type="ECO:0000259" key="1">
    <source>
        <dbReference type="Pfam" id="PF00534"/>
    </source>
</evidence>
<name>A0A918SM04_9FLAO</name>
<dbReference type="PANTHER" id="PTHR12526">
    <property type="entry name" value="GLYCOSYLTRANSFERASE"/>
    <property type="match status" value="1"/>
</dbReference>
<organism evidence="2 3">
    <name type="scientific">Salinimicrobium marinum</name>
    <dbReference type="NCBI Taxonomy" id="680283"/>
    <lineage>
        <taxon>Bacteria</taxon>
        <taxon>Pseudomonadati</taxon>
        <taxon>Bacteroidota</taxon>
        <taxon>Flavobacteriia</taxon>
        <taxon>Flavobacteriales</taxon>
        <taxon>Flavobacteriaceae</taxon>
        <taxon>Salinimicrobium</taxon>
    </lineage>
</organism>
<reference evidence="2" key="2">
    <citation type="submission" date="2020-09" db="EMBL/GenBank/DDBJ databases">
        <authorList>
            <person name="Sun Q."/>
            <person name="Kim S."/>
        </authorList>
    </citation>
    <scope>NUCLEOTIDE SEQUENCE</scope>
    <source>
        <strain evidence="2">KCTC 12719</strain>
    </source>
</reference>
<dbReference type="AlphaFoldDB" id="A0A918SM04"/>
<reference evidence="2" key="1">
    <citation type="journal article" date="2014" name="Int. J. Syst. Evol. Microbiol.">
        <title>Complete genome sequence of Corynebacterium casei LMG S-19264T (=DSM 44701T), isolated from a smear-ripened cheese.</title>
        <authorList>
            <consortium name="US DOE Joint Genome Institute (JGI-PGF)"/>
            <person name="Walter F."/>
            <person name="Albersmeier A."/>
            <person name="Kalinowski J."/>
            <person name="Ruckert C."/>
        </authorList>
    </citation>
    <scope>NUCLEOTIDE SEQUENCE</scope>
    <source>
        <strain evidence="2">KCTC 12719</strain>
    </source>
</reference>
<dbReference type="PANTHER" id="PTHR12526:SF584">
    <property type="entry name" value="GLYCOSYLTRANSFERASE"/>
    <property type="match status" value="1"/>
</dbReference>
<dbReference type="SUPFAM" id="SSF53756">
    <property type="entry name" value="UDP-Glycosyltransferase/glycogen phosphorylase"/>
    <property type="match status" value="1"/>
</dbReference>
<dbReference type="InterPro" id="IPR001296">
    <property type="entry name" value="Glyco_trans_1"/>
</dbReference>
<dbReference type="Pfam" id="PF00534">
    <property type="entry name" value="Glycos_transf_1"/>
    <property type="match status" value="1"/>
</dbReference>
<accession>A0A918SM04</accession>
<dbReference type="Gene3D" id="3.40.50.2000">
    <property type="entry name" value="Glycogen Phosphorylase B"/>
    <property type="match status" value="2"/>
</dbReference>
<keyword evidence="3" id="KW-1185">Reference proteome</keyword>
<comment type="caution">
    <text evidence="2">The sequence shown here is derived from an EMBL/GenBank/DDBJ whole genome shotgun (WGS) entry which is preliminary data.</text>
</comment>
<proteinExistence type="predicted"/>
<dbReference type="EMBL" id="BMXB01000020">
    <property type="protein sequence ID" value="GHA48864.1"/>
    <property type="molecule type" value="Genomic_DNA"/>
</dbReference>